<feature type="domain" description="NACHT" evidence="1">
    <location>
        <begin position="17"/>
        <end position="146"/>
    </location>
</feature>
<accession>A0A7M7PBG2</accession>
<reference evidence="2" key="2">
    <citation type="submission" date="2021-01" db="UniProtKB">
        <authorList>
            <consortium name="EnsemblMetazoa"/>
        </authorList>
    </citation>
    <scope>IDENTIFICATION</scope>
</reference>
<dbReference type="KEGG" id="spu:105445799"/>
<dbReference type="Gene3D" id="3.40.50.300">
    <property type="entry name" value="P-loop containing nucleotide triphosphate hydrolases"/>
    <property type="match status" value="1"/>
</dbReference>
<protein>
    <recommendedName>
        <fullName evidence="1">NACHT domain-containing protein</fullName>
    </recommendedName>
</protein>
<evidence type="ECO:0000313" key="2">
    <source>
        <dbReference type="EnsemblMetazoa" id="XP_030849217"/>
    </source>
</evidence>
<dbReference type="InterPro" id="IPR052813">
    <property type="entry name" value="CMIP"/>
</dbReference>
<dbReference type="AlphaFoldDB" id="A0A7M7PBG2"/>
<keyword evidence="3" id="KW-1185">Reference proteome</keyword>
<dbReference type="SUPFAM" id="SSF52047">
    <property type="entry name" value="RNI-like"/>
    <property type="match status" value="1"/>
</dbReference>
<dbReference type="InParanoid" id="A0A7M7PBG2"/>
<proteinExistence type="predicted"/>
<dbReference type="Proteomes" id="UP000007110">
    <property type="component" value="Unassembled WGS sequence"/>
</dbReference>
<sequence length="638" mass="72046">MAYDWVHREKGSALEHLPLLFVVKFRNTSQLTSIGEAIKSQLLSDVHDLTPEGLESFIRKNQGICHIILDGLDEYAGISSSQRSSESNIMKVICLEEFPECRVLVTTRPHLENFFDQDDLPRVYTKMWIEGFSRESSCEYINKFFASTSIPDRGRDLEVYLDEQPLIDELVKTPLFCLMICHVWSEGLLDSGTTTQTGLLDKVNVFLMHYANERSKSSVKITQEKLKEVIHQLGEVALTGLLDDAKQLVFTPHDFRKVPATLDVACELGIVSKTTGNITRLPQSNETTSTTIEFYHKLAQEHSAGKFLADQTNRFLLHLKISKLDRVLRKIKANICDYENLIRFAAGTDNILCIRIMKALLKNSFLDESERYRILLDCSSETKGTQGNVSSLVQRCVNAESIVLKSPTVYTVVGMQNLPKQLKRQVMTIKFEGSTLTTDVTSGLWCCLESFSMLRALTISDSSLSFHPSTHEIPSVEKLSAERVTSQSYEGLLSSLPGLIHIDITIDDAEKDIPQITACLRRTGGQQLTHIDLTAPPSLPSEKQSVSRETVRELGLLIREQTKDLQRLCLFGVKCLDEEDLVELVESSTLKALDSLHLQSLDGRCFEYDRESGFQVSKYLKLIIYEYKYLGKKFNICA</sequence>
<dbReference type="FunCoup" id="A0A7M7PBG2">
    <property type="interactions" value="69"/>
</dbReference>
<evidence type="ECO:0000259" key="1">
    <source>
        <dbReference type="Pfam" id="PF05729"/>
    </source>
</evidence>
<reference evidence="3" key="1">
    <citation type="submission" date="2015-02" db="EMBL/GenBank/DDBJ databases">
        <title>Genome sequencing for Strongylocentrotus purpuratus.</title>
        <authorList>
            <person name="Murali S."/>
            <person name="Liu Y."/>
            <person name="Vee V."/>
            <person name="English A."/>
            <person name="Wang M."/>
            <person name="Skinner E."/>
            <person name="Han Y."/>
            <person name="Muzny D.M."/>
            <person name="Worley K.C."/>
            <person name="Gibbs R.A."/>
        </authorList>
    </citation>
    <scope>NUCLEOTIDE SEQUENCE</scope>
</reference>
<dbReference type="EnsemblMetazoa" id="XM_030993357">
    <property type="protein sequence ID" value="XP_030849217"/>
    <property type="gene ID" value="LOC105445799"/>
</dbReference>
<name>A0A7M7PBG2_STRPU</name>
<organism evidence="2 3">
    <name type="scientific">Strongylocentrotus purpuratus</name>
    <name type="common">Purple sea urchin</name>
    <dbReference type="NCBI Taxonomy" id="7668"/>
    <lineage>
        <taxon>Eukaryota</taxon>
        <taxon>Metazoa</taxon>
        <taxon>Echinodermata</taxon>
        <taxon>Eleutherozoa</taxon>
        <taxon>Echinozoa</taxon>
        <taxon>Echinoidea</taxon>
        <taxon>Euechinoidea</taxon>
        <taxon>Echinacea</taxon>
        <taxon>Camarodonta</taxon>
        <taxon>Echinidea</taxon>
        <taxon>Strongylocentrotidae</taxon>
        <taxon>Strongylocentrotus</taxon>
    </lineage>
</organism>
<dbReference type="GeneID" id="105445799"/>
<dbReference type="InterPro" id="IPR007111">
    <property type="entry name" value="NACHT_NTPase"/>
</dbReference>
<evidence type="ECO:0000313" key="3">
    <source>
        <dbReference type="Proteomes" id="UP000007110"/>
    </source>
</evidence>
<dbReference type="RefSeq" id="XP_030849217.1">
    <property type="nucleotide sequence ID" value="XM_030993357.1"/>
</dbReference>
<dbReference type="InterPro" id="IPR027417">
    <property type="entry name" value="P-loop_NTPase"/>
</dbReference>
<dbReference type="OrthoDB" id="120976at2759"/>
<dbReference type="PANTHER" id="PTHR25480">
    <property type="entry name" value="LEUCINE-RICH REPEAT-CONTAINING PROTEIN 73"/>
    <property type="match status" value="1"/>
</dbReference>
<dbReference type="PANTHER" id="PTHR25480:SF0">
    <property type="entry name" value="C-MAF-INDUCING PROTEIN"/>
    <property type="match status" value="1"/>
</dbReference>
<dbReference type="Pfam" id="PF05729">
    <property type="entry name" value="NACHT"/>
    <property type="match status" value="1"/>
</dbReference>